<accession>A0A839V9T7</accession>
<dbReference type="GO" id="GO:0005737">
    <property type="term" value="C:cytoplasm"/>
    <property type="evidence" value="ECO:0007669"/>
    <property type="project" value="TreeGrafter"/>
</dbReference>
<evidence type="ECO:0000259" key="1">
    <source>
        <dbReference type="PROSITE" id="PS50234"/>
    </source>
</evidence>
<dbReference type="InterPro" id="IPR052969">
    <property type="entry name" value="Thr-specific_kinase-like"/>
</dbReference>
<dbReference type="PROSITE" id="PS50234">
    <property type="entry name" value="VWFA"/>
    <property type="match status" value="1"/>
</dbReference>
<dbReference type="EMBL" id="JACHXP010000028">
    <property type="protein sequence ID" value="MBB3192403.1"/>
    <property type="molecule type" value="Genomic_DNA"/>
</dbReference>
<name>A0A839V9T7_9GAMM</name>
<reference evidence="2 3" key="1">
    <citation type="submission" date="2020-08" db="EMBL/GenBank/DDBJ databases">
        <title>Genomic Encyclopedia of Type Strains, Phase III (KMG-III): the genomes of soil and plant-associated and newly described type strains.</title>
        <authorList>
            <person name="Whitman W."/>
        </authorList>
    </citation>
    <scope>NUCLEOTIDE SEQUENCE [LARGE SCALE GENOMIC DNA]</scope>
    <source>
        <strain evidence="2 3">CECT 7282</strain>
    </source>
</reference>
<dbReference type="CDD" id="cd00198">
    <property type="entry name" value="vWFA"/>
    <property type="match status" value="1"/>
</dbReference>
<organism evidence="2 3">
    <name type="scientific">Halomonas cerina</name>
    <dbReference type="NCBI Taxonomy" id="447424"/>
    <lineage>
        <taxon>Bacteria</taxon>
        <taxon>Pseudomonadati</taxon>
        <taxon>Pseudomonadota</taxon>
        <taxon>Gammaproteobacteria</taxon>
        <taxon>Oceanospirillales</taxon>
        <taxon>Halomonadaceae</taxon>
        <taxon>Halomonas</taxon>
    </lineage>
</organism>
<dbReference type="AlphaFoldDB" id="A0A839V9T7"/>
<evidence type="ECO:0000313" key="2">
    <source>
        <dbReference type="EMBL" id="MBB3192403.1"/>
    </source>
</evidence>
<dbReference type="Gene3D" id="3.40.50.410">
    <property type="entry name" value="von Willebrand factor, type A domain"/>
    <property type="match status" value="1"/>
</dbReference>
<comment type="caution">
    <text evidence="2">The sequence shown here is derived from an EMBL/GenBank/DDBJ whole genome shotgun (WGS) entry which is preliminary data.</text>
</comment>
<dbReference type="GO" id="GO:0004674">
    <property type="term" value="F:protein serine/threonine kinase activity"/>
    <property type="evidence" value="ECO:0007669"/>
    <property type="project" value="TreeGrafter"/>
</dbReference>
<dbReference type="SUPFAM" id="SSF53300">
    <property type="entry name" value="vWA-like"/>
    <property type="match status" value="1"/>
</dbReference>
<proteinExistence type="predicted"/>
<dbReference type="PANTHER" id="PTHR47763:SF1">
    <property type="entry name" value="DUF659 DOMAIN-CONTAINING PROTEIN"/>
    <property type="match status" value="1"/>
</dbReference>
<dbReference type="InterPro" id="IPR002035">
    <property type="entry name" value="VWF_A"/>
</dbReference>
<dbReference type="Pfam" id="PF00092">
    <property type="entry name" value="VWA"/>
    <property type="match status" value="1"/>
</dbReference>
<dbReference type="RefSeq" id="WP_221188541.1">
    <property type="nucleotide sequence ID" value="NZ_JACHXP010000028.1"/>
</dbReference>
<evidence type="ECO:0000313" key="3">
    <source>
        <dbReference type="Proteomes" id="UP000547614"/>
    </source>
</evidence>
<dbReference type="Proteomes" id="UP000547614">
    <property type="component" value="Unassembled WGS sequence"/>
</dbReference>
<keyword evidence="3" id="KW-1185">Reference proteome</keyword>
<dbReference type="InterPro" id="IPR036465">
    <property type="entry name" value="vWFA_dom_sf"/>
</dbReference>
<feature type="domain" description="VWFA" evidence="1">
    <location>
        <begin position="276"/>
        <end position="482"/>
    </location>
</feature>
<sequence length="692" mass="76178">MIFSLPAHAELSELEGAAGHEEGTSSLWDLEGAQGQAGAEPEARSTDDGIDCQVEGPCIEKATGLELRVLPRPFSHLYGEAQAEADAIVQGNVPAFRPLYVFERSDVDPAQPDSPQGWYRVGSGAESPEGWMRAEDVFEWRQALLVSYTHPGDEIEGRNPVLMFRGLSDLDALVDDPERAQKARSLYERLEAGDVPDSLVSMEPKRFVDITDQFYMLPILDWEQTRIQGDDVRLLQLAAAVPNARGADTLENPEYAEQSLVGRQAGGVGREALKVDLVFVIDTTRSMQPFIDMTRDAVASLTRSFDEDTEARFRFGLVTYRDSTEVITELEYVSRNHTEELVDGQTMVTLLEDSAQATEVGSLDYPEEVYAGVDEALHSAWREEALRFMILIGDASAHAPGHLQSVTGKSAQDLRRELDDAQVHLLAIHLQDPRAAADHPVADEQFQALARIRGAKGAAIEPVDAFDQEAYQVLVDGVTDDIRQLLVETVGETTGSADKAAAPETPDDTLESVSALWNAALVEYVGKQARPPKDVVAWAMDRDLVNPADRALEVRVLVNREQLNTLAQSLEIVVQGLMRAEITQGEFFDALQGVAGQTMKSPDEIGQGATLAETGLLPAFVQSLPYRSDILALNDEMFSSMTAQQRADLEYSVLAKLEQYRAINEQVDAWFALNEGDRKSAHVYPLHIDYLP</sequence>
<protein>
    <recommendedName>
        <fullName evidence="1">VWFA domain-containing protein</fullName>
    </recommendedName>
</protein>
<gene>
    <name evidence="2" type="ORF">FHR94_003691</name>
</gene>
<dbReference type="PANTHER" id="PTHR47763">
    <property type="entry name" value="ALPHA-PROTEIN KINASE VWKA"/>
    <property type="match status" value="1"/>
</dbReference>